<organism evidence="3">
    <name type="scientific">marine metagenome</name>
    <dbReference type="NCBI Taxonomy" id="408172"/>
    <lineage>
        <taxon>unclassified sequences</taxon>
        <taxon>metagenomes</taxon>
        <taxon>ecological metagenomes</taxon>
    </lineage>
</organism>
<sequence length="261" mass="29271">TKEAEGANTWHTYEITCLGGRISIRLDGVLNIDADEKKNKKMSSRPRAGFIGLQDYHSSKGWVEYRNIRIQPLQPDGVPAGFEALSSDDKGWRKIRTGHGSGGQWKHAGGTWEGEQDPPGSGNGGVLVTDRKLSDFELVIETKPDWGVCSGIFLRSTERGQCYQLMVDWHGNGNVAGIYGEGTGGFNVRNYELNDDKTIRKGNDNKQNIPLPFALADWKKVWRFGQYNEVRARITSNPPTVDAWLNGWHISHFEDDKKRIP</sequence>
<accession>A0A382YSX5</accession>
<evidence type="ECO:0000313" key="3">
    <source>
        <dbReference type="EMBL" id="SVD86366.1"/>
    </source>
</evidence>
<reference evidence="3" key="1">
    <citation type="submission" date="2018-05" db="EMBL/GenBank/DDBJ databases">
        <authorList>
            <person name="Lanie J.A."/>
            <person name="Ng W.-L."/>
            <person name="Kazmierczak K.M."/>
            <person name="Andrzejewski T.M."/>
            <person name="Davidsen T.M."/>
            <person name="Wayne K.J."/>
            <person name="Tettelin H."/>
            <person name="Glass J.I."/>
            <person name="Rusch D."/>
            <person name="Podicherti R."/>
            <person name="Tsui H.-C.T."/>
            <person name="Winkler M.E."/>
        </authorList>
    </citation>
    <scope>NUCLEOTIDE SEQUENCE</scope>
</reference>
<feature type="non-terminal residue" evidence="3">
    <location>
        <position position="1"/>
    </location>
</feature>
<feature type="domain" description="3-keto-alpha-glucoside-1,2-lyase/3-keto-2-hydroxy-glucal hydratase" evidence="2">
    <location>
        <begin position="4"/>
        <end position="71"/>
    </location>
</feature>
<dbReference type="Gene3D" id="2.60.120.560">
    <property type="entry name" value="Exo-inulinase, domain 1"/>
    <property type="match status" value="2"/>
</dbReference>
<dbReference type="Pfam" id="PF06439">
    <property type="entry name" value="3keto-disac_hyd"/>
    <property type="match status" value="2"/>
</dbReference>
<gene>
    <name evidence="3" type="ORF">METZ01_LOCUS439220</name>
</gene>
<dbReference type="GO" id="GO:0016787">
    <property type="term" value="F:hydrolase activity"/>
    <property type="evidence" value="ECO:0007669"/>
    <property type="project" value="InterPro"/>
</dbReference>
<dbReference type="EMBL" id="UINC01178292">
    <property type="protein sequence ID" value="SVD86366.1"/>
    <property type="molecule type" value="Genomic_DNA"/>
</dbReference>
<dbReference type="AlphaFoldDB" id="A0A382YSX5"/>
<evidence type="ECO:0000259" key="2">
    <source>
        <dbReference type="Pfam" id="PF06439"/>
    </source>
</evidence>
<feature type="non-terminal residue" evidence="3">
    <location>
        <position position="261"/>
    </location>
</feature>
<evidence type="ECO:0000256" key="1">
    <source>
        <dbReference type="SAM" id="MobiDB-lite"/>
    </source>
</evidence>
<feature type="region of interest" description="Disordered" evidence="1">
    <location>
        <begin position="99"/>
        <end position="125"/>
    </location>
</feature>
<protein>
    <recommendedName>
        <fullName evidence="2">3-keto-alpha-glucoside-1,2-lyase/3-keto-2-hydroxy-glucal hydratase domain-containing protein</fullName>
    </recommendedName>
</protein>
<proteinExistence type="predicted"/>
<dbReference type="InterPro" id="IPR010496">
    <property type="entry name" value="AL/BT2_dom"/>
</dbReference>
<name>A0A382YSX5_9ZZZZ</name>
<feature type="domain" description="3-keto-alpha-glucoside-1,2-lyase/3-keto-2-hydroxy-glucal hydratase" evidence="2">
    <location>
        <begin position="90"/>
        <end position="258"/>
    </location>
</feature>